<dbReference type="AlphaFoldDB" id="A0A239Q0Y5"/>
<keyword evidence="3" id="KW-1185">Reference proteome</keyword>
<feature type="chain" id="PRO_5013371712" evidence="1">
    <location>
        <begin position="20"/>
        <end position="137"/>
    </location>
</feature>
<name>A0A239Q0Y5_9RHOB</name>
<accession>A0A239Q0Y5</accession>
<evidence type="ECO:0000313" key="2">
    <source>
        <dbReference type="EMBL" id="SNT76174.1"/>
    </source>
</evidence>
<protein>
    <submittedName>
        <fullName evidence="2">Uncharacterized protein</fullName>
    </submittedName>
</protein>
<feature type="signal peptide" evidence="1">
    <location>
        <begin position="1"/>
        <end position="19"/>
    </location>
</feature>
<dbReference type="PROSITE" id="PS51257">
    <property type="entry name" value="PROKAR_LIPOPROTEIN"/>
    <property type="match status" value="1"/>
</dbReference>
<keyword evidence="1" id="KW-0732">Signal</keyword>
<evidence type="ECO:0000256" key="1">
    <source>
        <dbReference type="SAM" id="SignalP"/>
    </source>
</evidence>
<dbReference type="RefSeq" id="WP_089345507.1">
    <property type="nucleotide sequence ID" value="NZ_CP067130.1"/>
</dbReference>
<sequence length="137" mass="14447">MSGRLVILALAATTIGAQAQTLASCRDIPGDRQRLACYDRLPLAAQGFRGAGSGAVGPISVAANTWLYYESDDAVMVLYLMSETGEVVQNLHRAGPGRSSHLIAAAGRYRLQINATGGWRVSLSAAEPTLTGQSDRE</sequence>
<dbReference type="OrthoDB" id="7775010at2"/>
<dbReference type="EMBL" id="FZQB01000016">
    <property type="protein sequence ID" value="SNT76174.1"/>
    <property type="molecule type" value="Genomic_DNA"/>
</dbReference>
<gene>
    <name evidence="2" type="ORF">SAMN05444959_11639</name>
</gene>
<evidence type="ECO:0000313" key="3">
    <source>
        <dbReference type="Proteomes" id="UP000198307"/>
    </source>
</evidence>
<dbReference type="Proteomes" id="UP000198307">
    <property type="component" value="Unassembled WGS sequence"/>
</dbReference>
<reference evidence="2 3" key="1">
    <citation type="submission" date="2017-07" db="EMBL/GenBank/DDBJ databases">
        <authorList>
            <person name="Sun Z.S."/>
            <person name="Albrecht U."/>
            <person name="Echele G."/>
            <person name="Lee C.C."/>
        </authorList>
    </citation>
    <scope>NUCLEOTIDE SEQUENCE [LARGE SCALE GENOMIC DNA]</scope>
    <source>
        <strain evidence="2 3">DSM 14827</strain>
    </source>
</reference>
<organism evidence="2 3">
    <name type="scientific">Paracoccus seriniphilus</name>
    <dbReference type="NCBI Taxonomy" id="184748"/>
    <lineage>
        <taxon>Bacteria</taxon>
        <taxon>Pseudomonadati</taxon>
        <taxon>Pseudomonadota</taxon>
        <taxon>Alphaproteobacteria</taxon>
        <taxon>Rhodobacterales</taxon>
        <taxon>Paracoccaceae</taxon>
        <taxon>Paracoccus</taxon>
    </lineage>
</organism>
<proteinExistence type="predicted"/>